<dbReference type="KEGG" id="cmav:ABHF33_12015"/>
<organism evidence="1">
    <name type="scientific">Chitinibacter mangrovi</name>
    <dbReference type="NCBI Taxonomy" id="3153927"/>
    <lineage>
        <taxon>Bacteria</taxon>
        <taxon>Pseudomonadati</taxon>
        <taxon>Pseudomonadota</taxon>
        <taxon>Betaproteobacteria</taxon>
        <taxon>Neisseriales</taxon>
        <taxon>Chitinibacteraceae</taxon>
        <taxon>Chitinibacter</taxon>
    </lineage>
</organism>
<sequence>MDFDEFLVLLDKGTELPFDKIHQAMTSYIAIFVECNVSPPLKSLLLELIQCALDYLSGKIDGHALLEARTTAWHLFDRQERNSPAQFSTRLVLCCLYDEQSSEIDEMGLEFFFETLFSIADDAAENESFKFARYLADHLELV</sequence>
<reference evidence="1" key="1">
    <citation type="submission" date="2024-05" db="EMBL/GenBank/DDBJ databases">
        <authorList>
            <person name="Yang L."/>
            <person name="Pan L."/>
        </authorList>
    </citation>
    <scope>NUCLEOTIDE SEQUENCE</scope>
    <source>
        <strain evidence="1">FCG-7</strain>
    </source>
</reference>
<dbReference type="EMBL" id="CP157355">
    <property type="protein sequence ID" value="XBL99784.1"/>
    <property type="molecule type" value="Genomic_DNA"/>
</dbReference>
<dbReference type="AlphaFoldDB" id="A0AAU7F6Z0"/>
<evidence type="ECO:0000313" key="1">
    <source>
        <dbReference type="EMBL" id="XBL99784.1"/>
    </source>
</evidence>
<gene>
    <name evidence="1" type="ORF">ABHF33_12015</name>
</gene>
<accession>A0AAU7F6Z0</accession>
<name>A0AAU7F6Z0_9NEIS</name>
<protein>
    <submittedName>
        <fullName evidence="1">Uncharacterized protein</fullName>
    </submittedName>
</protein>
<proteinExistence type="predicted"/>
<dbReference type="RefSeq" id="WP_348944185.1">
    <property type="nucleotide sequence ID" value="NZ_CP157355.1"/>
</dbReference>